<evidence type="ECO:0000256" key="1">
    <source>
        <dbReference type="ARBA" id="ARBA00004162"/>
    </source>
</evidence>
<dbReference type="GO" id="GO:0009425">
    <property type="term" value="C:bacterial-type flagellum basal body"/>
    <property type="evidence" value="ECO:0007669"/>
    <property type="project" value="InterPro"/>
</dbReference>
<evidence type="ECO:0008006" key="10">
    <source>
        <dbReference type="Google" id="ProtNLM"/>
    </source>
</evidence>
<comment type="subcellular location">
    <subcellularLocation>
        <location evidence="1">Cell membrane</location>
        <topology evidence="1">Single-pass membrane protein</topology>
    </subcellularLocation>
</comment>
<dbReference type="AlphaFoldDB" id="A0A3B0WIN5"/>
<evidence type="ECO:0000256" key="3">
    <source>
        <dbReference type="ARBA" id="ARBA00022500"/>
    </source>
</evidence>
<organism evidence="9">
    <name type="scientific">hydrothermal vent metagenome</name>
    <dbReference type="NCBI Taxonomy" id="652676"/>
    <lineage>
        <taxon>unclassified sequences</taxon>
        <taxon>metagenomes</taxon>
        <taxon>ecological metagenomes</taxon>
    </lineage>
</organism>
<evidence type="ECO:0000256" key="7">
    <source>
        <dbReference type="ARBA" id="ARBA00023136"/>
    </source>
</evidence>
<keyword evidence="7 8" id="KW-0472">Membrane</keyword>
<dbReference type="EMBL" id="UOFE01000024">
    <property type="protein sequence ID" value="VAW52173.1"/>
    <property type="molecule type" value="Genomic_DNA"/>
</dbReference>
<dbReference type="PANTHER" id="PTHR35091">
    <property type="entry name" value="FLAGELLAR PROTEIN FLIL"/>
    <property type="match status" value="1"/>
</dbReference>
<keyword evidence="5" id="KW-0283">Flagellar rotation</keyword>
<proteinExistence type="predicted"/>
<keyword evidence="2" id="KW-1003">Cell membrane</keyword>
<evidence type="ECO:0000256" key="5">
    <source>
        <dbReference type="ARBA" id="ARBA00022779"/>
    </source>
</evidence>
<dbReference type="GO" id="GO:0071978">
    <property type="term" value="P:bacterial-type flagellum-dependent swarming motility"/>
    <property type="evidence" value="ECO:0007669"/>
    <property type="project" value="TreeGrafter"/>
</dbReference>
<protein>
    <recommendedName>
        <fullName evidence="10">Flagellar biosynthesis protein FliL</fullName>
    </recommendedName>
</protein>
<keyword evidence="4 8" id="KW-0812">Transmembrane</keyword>
<evidence type="ECO:0000313" key="9">
    <source>
        <dbReference type="EMBL" id="VAW52173.1"/>
    </source>
</evidence>
<feature type="transmembrane region" description="Helical" evidence="8">
    <location>
        <begin position="21"/>
        <end position="45"/>
    </location>
</feature>
<dbReference type="GO" id="GO:0006935">
    <property type="term" value="P:chemotaxis"/>
    <property type="evidence" value="ECO:0007669"/>
    <property type="project" value="UniProtKB-KW"/>
</dbReference>
<dbReference type="InterPro" id="IPR005503">
    <property type="entry name" value="FliL"/>
</dbReference>
<gene>
    <name evidence="9" type="ORF">MNBD_GAMMA05-686</name>
</gene>
<dbReference type="PANTHER" id="PTHR35091:SF2">
    <property type="entry name" value="FLAGELLAR PROTEIN FLIL"/>
    <property type="match status" value="1"/>
</dbReference>
<evidence type="ECO:0000256" key="4">
    <source>
        <dbReference type="ARBA" id="ARBA00022692"/>
    </source>
</evidence>
<dbReference type="GO" id="GO:0005886">
    <property type="term" value="C:plasma membrane"/>
    <property type="evidence" value="ECO:0007669"/>
    <property type="project" value="UniProtKB-SubCell"/>
</dbReference>
<reference evidence="9" key="1">
    <citation type="submission" date="2018-06" db="EMBL/GenBank/DDBJ databases">
        <authorList>
            <person name="Zhirakovskaya E."/>
        </authorList>
    </citation>
    <scope>NUCLEOTIDE SEQUENCE</scope>
</reference>
<keyword evidence="6 8" id="KW-1133">Transmembrane helix</keyword>
<name>A0A3B0WIN5_9ZZZZ</name>
<sequence>MADEEAKEEETAPAKSGNMKIIIIAVLAAVLLSSGLVGGTLYFVMGDEAEASTEEVAEGEEEEEEEVIPLEPPMYHSMDPKFVVSFRDQRSARFMQFSIEVMARNKDIIKQVVEHSPAVRSNLLMLFDTQSYEIMSTREGKQKLLDEVIVDINTTLKKVTGEEELVAVFEAAYFTSFVIQ</sequence>
<evidence type="ECO:0000256" key="6">
    <source>
        <dbReference type="ARBA" id="ARBA00022989"/>
    </source>
</evidence>
<keyword evidence="3" id="KW-0145">Chemotaxis</keyword>
<evidence type="ECO:0000256" key="2">
    <source>
        <dbReference type="ARBA" id="ARBA00022475"/>
    </source>
</evidence>
<evidence type="ECO:0000256" key="8">
    <source>
        <dbReference type="SAM" id="Phobius"/>
    </source>
</evidence>
<accession>A0A3B0WIN5</accession>
<dbReference type="Pfam" id="PF03748">
    <property type="entry name" value="FliL"/>
    <property type="match status" value="1"/>
</dbReference>